<protein>
    <recommendedName>
        <fullName evidence="5">4Fe-4S Mo/W bis-MGD-type domain-containing protein</fullName>
    </recommendedName>
</protein>
<dbReference type="GO" id="GO:0046872">
    <property type="term" value="F:metal ion binding"/>
    <property type="evidence" value="ECO:0007669"/>
    <property type="project" value="UniProtKB-KW"/>
</dbReference>
<comment type="similarity">
    <text evidence="1">Belongs to the prokaryotic molybdopterin-containing oxidoreductase family.</text>
</comment>
<dbReference type="Pfam" id="PF04879">
    <property type="entry name" value="Molybdop_Fe4S4"/>
    <property type="match status" value="1"/>
</dbReference>
<evidence type="ECO:0000256" key="1">
    <source>
        <dbReference type="ARBA" id="ARBA00010312"/>
    </source>
</evidence>
<dbReference type="PANTHER" id="PTHR43742:SF6">
    <property type="entry name" value="OXIDOREDUCTASE YYAE-RELATED"/>
    <property type="match status" value="1"/>
</dbReference>
<keyword evidence="2" id="KW-0479">Metal-binding</keyword>
<dbReference type="Pfam" id="PF01568">
    <property type="entry name" value="Molydop_binding"/>
    <property type="match status" value="1"/>
</dbReference>
<dbReference type="InterPro" id="IPR050612">
    <property type="entry name" value="Prok_Mopterin_Oxidored"/>
</dbReference>
<evidence type="ECO:0000313" key="7">
    <source>
        <dbReference type="Proteomes" id="UP000196386"/>
    </source>
</evidence>
<sequence length="747" mass="82265">MSLSGKRARFANYLSAGRDPTRRAQILDEILAGRHTVSPAAPMSETVPACTAQPGETVTPTVCFSCHSTCEALVYSESKTGEVLRVEGDPTSPQTRGILCAKGLAARDLLYNPTRLKMPLRRVGARGEGKFEEISWDEALEITADKLLEFRDRYGPQSLALLEGTRRGWSRVYSRFCNLFGAPNHGAAGWAQCLWPRLVDCNLTFGGAQYMEAFDFPNTHCILAWGVNPPTSWGVRAADIMDARMRGAALLVIDPQLSETAAKADLWLQPRPGTDMALALAMIQVIISENLTDVPFVREWTAGFDRVAEQTRAYTPAWAEKVTGVPAEKIVLAARVYARAKSACLIRGLALDQMHDSVQVCRATSILTSITGNIGRPGGNILVSSRGEVSQNTHRFICSDELPEPMRRLRIGYDEFPLLCGELSPVPSAHMPSLWRAMATGKPYPIRCAMIFGSNAVVSYTNSDMVQKALENLDFLIVSDLFLTPTGRMADIVLPASAWLERDNVISSFQSNNTHTLIQQKAASVGQARSDVDIICELARRVGLGGRFWKDARALYDDLLAPAGVTFQEAAKRRRLYAPLRYETYREKGFQTPSGKIELYSSLAKQNGCDPVPRYTPPFESGRPSEQYPLLMSTGRHESAFRISENRQNPYLLELAPRAYLYINPATAEQLGISDGMRVRVQSSAGSAFAYARFTFGMAQGVVQGVSGWWGEYNINKTVPWDGFAQGMGTVCARGYYCSVTPAPEEE</sequence>
<dbReference type="Gene3D" id="2.20.25.90">
    <property type="entry name" value="ADC-like domains"/>
    <property type="match status" value="1"/>
</dbReference>
<accession>A0A1Y4MQ86</accession>
<dbReference type="InterPro" id="IPR006657">
    <property type="entry name" value="MoPterin_dinucl-bd_dom"/>
</dbReference>
<comment type="caution">
    <text evidence="6">The sequence shown here is derived from an EMBL/GenBank/DDBJ whole genome shotgun (WGS) entry which is preliminary data.</text>
</comment>
<dbReference type="GO" id="GO:0043546">
    <property type="term" value="F:molybdopterin cofactor binding"/>
    <property type="evidence" value="ECO:0007669"/>
    <property type="project" value="InterPro"/>
</dbReference>
<dbReference type="SMART" id="SM00926">
    <property type="entry name" value="Molybdop_Fe4S4"/>
    <property type="match status" value="1"/>
</dbReference>
<dbReference type="GO" id="GO:0051536">
    <property type="term" value="F:iron-sulfur cluster binding"/>
    <property type="evidence" value="ECO:0007669"/>
    <property type="project" value="UniProtKB-KW"/>
</dbReference>
<evidence type="ECO:0000256" key="4">
    <source>
        <dbReference type="ARBA" id="ARBA00023014"/>
    </source>
</evidence>
<evidence type="ECO:0000256" key="3">
    <source>
        <dbReference type="ARBA" id="ARBA00023004"/>
    </source>
</evidence>
<dbReference type="InterPro" id="IPR006963">
    <property type="entry name" value="Mopterin_OxRdtase_4Fe-4S_dom"/>
</dbReference>
<dbReference type="GO" id="GO:0016491">
    <property type="term" value="F:oxidoreductase activity"/>
    <property type="evidence" value="ECO:0007669"/>
    <property type="project" value="InterPro"/>
</dbReference>
<feature type="domain" description="4Fe-4S Mo/W bis-MGD-type" evidence="5">
    <location>
        <begin position="56"/>
        <end position="114"/>
    </location>
</feature>
<evidence type="ECO:0000313" key="6">
    <source>
        <dbReference type="EMBL" id="OUP69229.1"/>
    </source>
</evidence>
<dbReference type="Proteomes" id="UP000196386">
    <property type="component" value="Unassembled WGS sequence"/>
</dbReference>
<proteinExistence type="inferred from homology"/>
<gene>
    <name evidence="6" type="ORF">B5F11_10185</name>
</gene>
<dbReference type="SUPFAM" id="SSF53706">
    <property type="entry name" value="Formate dehydrogenase/DMSO reductase, domains 1-3"/>
    <property type="match status" value="1"/>
</dbReference>
<dbReference type="Gene3D" id="2.40.40.20">
    <property type="match status" value="1"/>
</dbReference>
<organism evidence="6 7">
    <name type="scientific">Anaerotruncus colihominis</name>
    <dbReference type="NCBI Taxonomy" id="169435"/>
    <lineage>
        <taxon>Bacteria</taxon>
        <taxon>Bacillati</taxon>
        <taxon>Bacillota</taxon>
        <taxon>Clostridia</taxon>
        <taxon>Eubacteriales</taxon>
        <taxon>Oscillospiraceae</taxon>
        <taxon>Anaerotruncus</taxon>
    </lineage>
</organism>
<dbReference type="PANTHER" id="PTHR43742">
    <property type="entry name" value="TRIMETHYLAMINE-N-OXIDE REDUCTASE"/>
    <property type="match status" value="1"/>
</dbReference>
<dbReference type="EMBL" id="NFKP01000011">
    <property type="protein sequence ID" value="OUP69229.1"/>
    <property type="molecule type" value="Genomic_DNA"/>
</dbReference>
<dbReference type="PROSITE" id="PS51669">
    <property type="entry name" value="4FE4S_MOW_BIS_MGD"/>
    <property type="match status" value="1"/>
</dbReference>
<dbReference type="InterPro" id="IPR006656">
    <property type="entry name" value="Mopterin_OxRdtase"/>
</dbReference>
<dbReference type="Pfam" id="PF00384">
    <property type="entry name" value="Molybdopterin"/>
    <property type="match status" value="1"/>
</dbReference>
<name>A0A1Y4MQ86_9FIRM</name>
<evidence type="ECO:0000259" key="5">
    <source>
        <dbReference type="PROSITE" id="PS51669"/>
    </source>
</evidence>
<keyword evidence="3" id="KW-0408">Iron</keyword>
<reference evidence="7" key="1">
    <citation type="submission" date="2017-04" db="EMBL/GenBank/DDBJ databases">
        <title>Function of individual gut microbiota members based on whole genome sequencing of pure cultures obtained from chicken caecum.</title>
        <authorList>
            <person name="Medvecky M."/>
            <person name="Cejkova D."/>
            <person name="Polansky O."/>
            <person name="Karasova D."/>
            <person name="Kubasova T."/>
            <person name="Cizek A."/>
            <person name="Rychlik I."/>
        </authorList>
    </citation>
    <scope>NUCLEOTIDE SEQUENCE [LARGE SCALE GENOMIC DNA]</scope>
    <source>
        <strain evidence="7">An175</strain>
    </source>
</reference>
<dbReference type="Gene3D" id="3.40.228.10">
    <property type="entry name" value="Dimethylsulfoxide Reductase, domain 2"/>
    <property type="match status" value="1"/>
</dbReference>
<dbReference type="AlphaFoldDB" id="A0A1Y4MQ86"/>
<keyword evidence="4" id="KW-0411">Iron-sulfur</keyword>
<evidence type="ECO:0000256" key="2">
    <source>
        <dbReference type="ARBA" id="ARBA00022723"/>
    </source>
</evidence>
<dbReference type="SUPFAM" id="SSF50692">
    <property type="entry name" value="ADC-like"/>
    <property type="match status" value="1"/>
</dbReference>
<dbReference type="Gene3D" id="3.40.50.740">
    <property type="match status" value="1"/>
</dbReference>
<dbReference type="InterPro" id="IPR009010">
    <property type="entry name" value="Asp_de-COase-like_dom_sf"/>
</dbReference>